<feature type="transmembrane region" description="Helical" evidence="1">
    <location>
        <begin position="45"/>
        <end position="69"/>
    </location>
</feature>
<dbReference type="EMBL" id="DPVV01000197">
    <property type="protein sequence ID" value="HCL01925.1"/>
    <property type="molecule type" value="Genomic_DNA"/>
</dbReference>
<protein>
    <submittedName>
        <fullName evidence="2">Heptaprenyl diphosphate synthase</fullName>
    </submittedName>
</protein>
<evidence type="ECO:0000313" key="2">
    <source>
        <dbReference type="EMBL" id="HCL01925.1"/>
    </source>
</evidence>
<dbReference type="Pfam" id="PF07456">
    <property type="entry name" value="Hpre_diP_synt_I"/>
    <property type="match status" value="1"/>
</dbReference>
<keyword evidence="1" id="KW-0812">Transmembrane</keyword>
<reference evidence="2 3" key="1">
    <citation type="journal article" date="2018" name="Nat. Biotechnol.">
        <title>A standardized bacterial taxonomy based on genome phylogeny substantially revises the tree of life.</title>
        <authorList>
            <person name="Parks D.H."/>
            <person name="Chuvochina M."/>
            <person name="Waite D.W."/>
            <person name="Rinke C."/>
            <person name="Skarshewski A."/>
            <person name="Chaumeil P.A."/>
            <person name="Hugenholtz P."/>
        </authorList>
    </citation>
    <scope>NUCLEOTIDE SEQUENCE [LARGE SCALE GENOMIC DNA]</scope>
    <source>
        <strain evidence="2">UBA11728</strain>
    </source>
</reference>
<dbReference type="PIRSF" id="PIRSF027391">
    <property type="entry name" value="Hpre_diP_synt_I"/>
    <property type="match status" value="1"/>
</dbReference>
<feature type="transmembrane region" description="Helical" evidence="1">
    <location>
        <begin position="81"/>
        <end position="100"/>
    </location>
</feature>
<dbReference type="Proteomes" id="UP000262969">
    <property type="component" value="Unassembled WGS sequence"/>
</dbReference>
<feature type="transmembrane region" description="Helical" evidence="1">
    <location>
        <begin position="136"/>
        <end position="158"/>
    </location>
</feature>
<evidence type="ECO:0000313" key="3">
    <source>
        <dbReference type="Proteomes" id="UP000262969"/>
    </source>
</evidence>
<feature type="transmembrane region" description="Helical" evidence="1">
    <location>
        <begin position="106"/>
        <end position="129"/>
    </location>
</feature>
<accession>A0A3D2X5T4</accession>
<organism evidence="2 3">
    <name type="scientific">Lachnoclostridium phytofermentans</name>
    <dbReference type="NCBI Taxonomy" id="66219"/>
    <lineage>
        <taxon>Bacteria</taxon>
        <taxon>Bacillati</taxon>
        <taxon>Bacillota</taxon>
        <taxon>Clostridia</taxon>
        <taxon>Lachnospirales</taxon>
        <taxon>Lachnospiraceae</taxon>
    </lineage>
</organism>
<dbReference type="InterPro" id="IPR014535">
    <property type="entry name" value="Hpre_diP_synt_I"/>
</dbReference>
<proteinExistence type="predicted"/>
<gene>
    <name evidence="2" type="ORF">DHW61_05825</name>
</gene>
<name>A0A3D2X5T4_9FIRM</name>
<keyword evidence="1" id="KW-1133">Transmembrane helix</keyword>
<dbReference type="Gene3D" id="1.10.1760.20">
    <property type="match status" value="1"/>
</dbReference>
<evidence type="ECO:0000256" key="1">
    <source>
        <dbReference type="SAM" id="Phobius"/>
    </source>
</evidence>
<dbReference type="InterPro" id="IPR010898">
    <property type="entry name" value="Hpre_diP_synth_I"/>
</dbReference>
<dbReference type="AlphaFoldDB" id="A0A3D2X5T4"/>
<comment type="caution">
    <text evidence="2">The sequence shown here is derived from an EMBL/GenBank/DDBJ whole genome shotgun (WGS) entry which is preliminary data.</text>
</comment>
<feature type="transmembrane region" description="Helical" evidence="1">
    <location>
        <begin position="9"/>
        <end position="25"/>
    </location>
</feature>
<sequence>MHKSKTKKIALYGMLIALAFILSYIENLISIPSPIPGIKLGLANIVVLIGLYALGVKAAFSLSVVRVLLVSLTFGNMSMFWFSLAGAFLSLITMICLKKIKGFSMIGVSIAGGVAHNVGQIIVAMYVLGKRIVFQLPFLLIGGIAMGTVIGIVGAIVWKKLSKALNQW</sequence>
<keyword evidence="1" id="KW-0472">Membrane</keyword>